<feature type="compositionally biased region" description="Acidic residues" evidence="1">
    <location>
        <begin position="279"/>
        <end position="295"/>
    </location>
</feature>
<dbReference type="FunCoup" id="A0A448YKU1">
    <property type="interactions" value="1017"/>
</dbReference>
<feature type="compositionally biased region" description="Basic and acidic residues" evidence="1">
    <location>
        <begin position="314"/>
        <end position="336"/>
    </location>
</feature>
<dbReference type="Gene3D" id="1.10.1000.11">
    <property type="entry name" value="Arf Nucleotide-binding Site Opener,domain 2"/>
    <property type="match status" value="1"/>
</dbReference>
<dbReference type="InParanoid" id="A0A448YKU1"/>
<feature type="region of interest" description="Disordered" evidence="1">
    <location>
        <begin position="1542"/>
        <end position="1562"/>
    </location>
</feature>
<dbReference type="PANTHER" id="PTHR10663">
    <property type="entry name" value="GUANYL-NUCLEOTIDE EXCHANGE FACTOR"/>
    <property type="match status" value="1"/>
</dbReference>
<dbReference type="GO" id="GO:0005085">
    <property type="term" value="F:guanyl-nucleotide exchange factor activity"/>
    <property type="evidence" value="ECO:0007669"/>
    <property type="project" value="InterPro"/>
</dbReference>
<dbReference type="InterPro" id="IPR035999">
    <property type="entry name" value="Sec7_dom_sf"/>
</dbReference>
<gene>
    <name evidence="3" type="ORF">BRENAR_LOCUS2263</name>
</gene>
<dbReference type="EMBL" id="CAACVR010000012">
    <property type="protein sequence ID" value="VEU21530.1"/>
    <property type="molecule type" value="Genomic_DNA"/>
</dbReference>
<dbReference type="SMART" id="SM00222">
    <property type="entry name" value="Sec7"/>
    <property type="match status" value="1"/>
</dbReference>
<dbReference type="SUPFAM" id="SSF48371">
    <property type="entry name" value="ARM repeat"/>
    <property type="match status" value="1"/>
</dbReference>
<keyword evidence="4" id="KW-1185">Reference proteome</keyword>
<dbReference type="Pfam" id="PF23325">
    <property type="entry name" value="TPR_28"/>
    <property type="match status" value="1"/>
</dbReference>
<dbReference type="OrthoDB" id="10258608at2759"/>
<dbReference type="GO" id="GO:0032012">
    <property type="term" value="P:regulation of ARF protein signal transduction"/>
    <property type="evidence" value="ECO:0007669"/>
    <property type="project" value="InterPro"/>
</dbReference>
<dbReference type="InterPro" id="IPR023394">
    <property type="entry name" value="Sec7_C_sf"/>
</dbReference>
<dbReference type="InterPro" id="IPR000904">
    <property type="entry name" value="Sec7_dom"/>
</dbReference>
<dbReference type="STRING" id="13370.A0A448YKU1"/>
<evidence type="ECO:0000313" key="3">
    <source>
        <dbReference type="EMBL" id="VEU21530.1"/>
    </source>
</evidence>
<proteinExistence type="predicted"/>
<dbReference type="Gene3D" id="1.10.220.20">
    <property type="match status" value="1"/>
</dbReference>
<feature type="domain" description="SEC7" evidence="2">
    <location>
        <begin position="611"/>
        <end position="827"/>
    </location>
</feature>
<dbReference type="PROSITE" id="PS50190">
    <property type="entry name" value="SEC7"/>
    <property type="match status" value="1"/>
</dbReference>
<dbReference type="GO" id="GO:0005794">
    <property type="term" value="C:Golgi apparatus"/>
    <property type="evidence" value="ECO:0007669"/>
    <property type="project" value="UniProtKB-ARBA"/>
</dbReference>
<protein>
    <submittedName>
        <fullName evidence="3">DEKNAAC102799</fullName>
    </submittedName>
</protein>
<name>A0A448YKU1_BRENA</name>
<evidence type="ECO:0000259" key="2">
    <source>
        <dbReference type="PROSITE" id="PS50190"/>
    </source>
</evidence>
<dbReference type="Pfam" id="PF01369">
    <property type="entry name" value="Sec7"/>
    <property type="match status" value="1"/>
</dbReference>
<feature type="compositionally biased region" description="Basic and acidic residues" evidence="1">
    <location>
        <begin position="747"/>
        <end position="760"/>
    </location>
</feature>
<dbReference type="InterPro" id="IPR016024">
    <property type="entry name" value="ARM-type_fold"/>
</dbReference>
<dbReference type="Pfam" id="PF12783">
    <property type="entry name" value="Sec7-like_HUS"/>
    <property type="match status" value="1"/>
</dbReference>
<feature type="region of interest" description="Disordered" evidence="1">
    <location>
        <begin position="736"/>
        <end position="760"/>
    </location>
</feature>
<dbReference type="InterPro" id="IPR032691">
    <property type="entry name" value="Mon2/Sec7/BIG1-like_HUS"/>
</dbReference>
<dbReference type="InterPro" id="IPR056604">
    <property type="entry name" value="GBF1-like_TPR"/>
</dbReference>
<feature type="region of interest" description="Disordered" evidence="1">
    <location>
        <begin position="257"/>
        <end position="347"/>
    </location>
</feature>
<evidence type="ECO:0000256" key="1">
    <source>
        <dbReference type="SAM" id="MobiDB-lite"/>
    </source>
</evidence>
<reference evidence="3 4" key="1">
    <citation type="submission" date="2018-12" db="EMBL/GenBank/DDBJ databases">
        <authorList>
            <person name="Tiukova I."/>
            <person name="Dainat J."/>
        </authorList>
    </citation>
    <scope>NUCLEOTIDE SEQUENCE [LARGE SCALE GENOMIC DNA]</scope>
</reference>
<dbReference type="SUPFAM" id="SSF48425">
    <property type="entry name" value="Sec7 domain"/>
    <property type="match status" value="1"/>
</dbReference>
<sequence>MCTDSRQEFAMVDKLSFVMQECTFITSVMRKSAKSAGGPLAMLLGSQFSRDGAPFLDDDYGPKLPNFLKASTKFKEDDHFLSGFVELRSILSDVDSVEEVDILTLLQPFLLLIKSPNISCFITGVAVNSLAMFLKYGIVSKDRPNIHQCITQIVSALSHCRFEGSDQTQDDILLVKIIQLLEQIALSDLGDLLRDDSMYEIISTCLSVAINTRRREMLRSAADTSLLNITEKIFSKLKYIEAQSVEDHNIKSTEFELETAENVGLPDDTIGGTAKENGPEETPEAGDNGEEDNVTDQENGKQEQVEADDEEAVKEEQSHEKEETNVTVNEKARSSSDTENQAVASDSEEFKPYGLPCMREYLIHTIDILSPHNQPRFTEGSRLLALEILDRVIEVSGPVLQKHPTLFQLISDKGCHHLVQLIRTSSSTLLLSQSLKLFLDLLINVPDHLKLQFEMIFRTIIDNIVADWSMLEKDLDRLNKTVFNMSEKGKFETVTLTEEEIGELSKEFDTSKQPVLKEILIETLSVVWCRTPYLFINFFKAYDCDFERSDITMSLIKLLCRLSGSDASLFTTGSVPPICMEGLLSLVDGIFERVKTGTRQRIEMSKLKTHPLILQRSKKADFIECTKIWNKKPKKGLEQLQEKGFITNMHEDKEVAKFLFEKSARIDKTELGEVLAKPANINLLREFVNQMDFRNIRPDEALRLMLNNFRLPGEAQQIARIVECFDDRYAECQEAGAANPESAEVNDSNKEQEKTTAGPVEEKVVPDKDALFVLSYSIILLNTDLHNPNVKKPMTVEEYQRNLRGCYNGKDFPSWYTERIYHSIEEREIVMAEDFKGTSKWLESEWRSLIGEQESKSSGNSEVGSIVSANGESLEDLLQFDRRIFQNTARYVISTLVTMFDSDEHDSIATRMMSTVEKCATIAAFFEFDDILDSIVEIVSHLTTLTGLKKSGFTLESDEHVPSVQMKLEKGDDSITVSELSVLFGKDFRAQISLIVLLRILKRTGYKISSKWTYVLQILFKLFDENLIDPNAFPEFQTKLNLVKLSSPKPAYQLNRSRALKDSGLFSTFSSYLKGLSDDTPEPTDEEVECTLSTVECIKSSNLDELFRNVSKTSTENLNHLVAILLDVLPSKEHKGDRGFKERTLYLLEVCVCYLLLSGDQQLITEALKKCESALDPDLKFDPSELARISAYQLLLLHNGSEQHADILDRCMDELSRKFDKERDQYLKSAITILQPLEMLVLTKDVWCEHKLSTDSKYWNLMRAFASAPKMTPAVYEFMESLMDERPELITYENYMDILGLLDEISAVGAYGAQWEQEYDKLEASGIDTEKGKNPFQELVDTASKSIALTAKLALLIDTPTFLESLENSKSSDSGKKVSPWYPLIEAISHQCYNPCRELRECALRALTNLLVSDVLPMEKLSPESVVDAGCFRLLIELSNPDVTSTDPRGMLKTQQDVINLTCKTILLYKLDDINQEASKLLTLTNKLLSKNSSRPDFNDEVLEIIGNALRVKASELDFRRLTSLNVRNSFKIMLSSVYEESEPKKDENPAIEKEVEAETAL</sequence>
<accession>A0A448YKU1</accession>
<dbReference type="PANTHER" id="PTHR10663:SF388">
    <property type="entry name" value="GOLGI-SPECIFIC BREFELDIN A-RESISTANCE GUANINE NUCLEOTIDE EXCHANGE FACTOR 1"/>
    <property type="match status" value="1"/>
</dbReference>
<organism evidence="3 4">
    <name type="scientific">Brettanomyces naardenensis</name>
    <name type="common">Yeast</name>
    <dbReference type="NCBI Taxonomy" id="13370"/>
    <lineage>
        <taxon>Eukaryota</taxon>
        <taxon>Fungi</taxon>
        <taxon>Dikarya</taxon>
        <taxon>Ascomycota</taxon>
        <taxon>Saccharomycotina</taxon>
        <taxon>Pichiomycetes</taxon>
        <taxon>Pichiales</taxon>
        <taxon>Pichiaceae</taxon>
        <taxon>Brettanomyces</taxon>
    </lineage>
</organism>
<evidence type="ECO:0000313" key="4">
    <source>
        <dbReference type="Proteomes" id="UP000290900"/>
    </source>
</evidence>
<dbReference type="CDD" id="cd00171">
    <property type="entry name" value="Sec7"/>
    <property type="match status" value="1"/>
</dbReference>
<dbReference type="GO" id="GO:0016192">
    <property type="term" value="P:vesicle-mediated transport"/>
    <property type="evidence" value="ECO:0007669"/>
    <property type="project" value="UniProtKB-ARBA"/>
</dbReference>
<dbReference type="Proteomes" id="UP000290900">
    <property type="component" value="Unassembled WGS sequence"/>
</dbReference>